<dbReference type="Pfam" id="PF01545">
    <property type="entry name" value="Cation_efflux"/>
    <property type="match status" value="1"/>
</dbReference>
<dbReference type="GO" id="GO:0005385">
    <property type="term" value="F:zinc ion transmembrane transporter activity"/>
    <property type="evidence" value="ECO:0007669"/>
    <property type="project" value="TreeGrafter"/>
</dbReference>
<sequence length="280" mass="28635">MSHSHGHSHGIGTAPTAGGSHRRRLIGALAISVSVMLIEVVGALASGSVSLLADAGHMLSDSAGLAIAIVATGLAARPGTERRTFGWKRVEILAALVNGLVVAVIGVLMLIEGTRRALGPADVDAPVMLVAAALGLVANIVALRLLTGGRKESLNVRGAYLEVLGDLLGSAAVIVAALVIWSTGFLAADGLAGIAIGLLILPRAYGLLKAVVLVLLEATPSDTDLAEVRRHMEEVPGVVLVEDLHAWTITSGLPALTAHVQVDDDAFDNGSAPRILSDLN</sequence>
<feature type="transmembrane region" description="Helical" evidence="8">
    <location>
        <begin position="63"/>
        <end position="80"/>
    </location>
</feature>
<dbReference type="EMBL" id="CP024915">
    <property type="protein sequence ID" value="AUZ87908.1"/>
    <property type="molecule type" value="Genomic_DNA"/>
</dbReference>
<feature type="transmembrane region" description="Helical" evidence="8">
    <location>
        <begin position="92"/>
        <end position="111"/>
    </location>
</feature>
<protein>
    <submittedName>
        <fullName evidence="11">Cation transporter</fullName>
    </submittedName>
</protein>
<dbReference type="SUPFAM" id="SSF161111">
    <property type="entry name" value="Cation efflux protein transmembrane domain-like"/>
    <property type="match status" value="1"/>
</dbReference>
<keyword evidence="5 8" id="KW-1133">Transmembrane helix</keyword>
<accession>A0A2L0UFB3</accession>
<dbReference type="InterPro" id="IPR002524">
    <property type="entry name" value="Cation_efflux"/>
</dbReference>
<comment type="similarity">
    <text evidence="2">Belongs to the cation diffusion facilitator (CDF) transporter (TC 2.A.4) family. SLC30A subfamily.</text>
</comment>
<dbReference type="GO" id="GO:0005886">
    <property type="term" value="C:plasma membrane"/>
    <property type="evidence" value="ECO:0007669"/>
    <property type="project" value="TreeGrafter"/>
</dbReference>
<feature type="transmembrane region" description="Helical" evidence="8">
    <location>
        <begin position="25"/>
        <end position="51"/>
    </location>
</feature>
<keyword evidence="4 8" id="KW-0812">Transmembrane</keyword>
<feature type="transmembrane region" description="Helical" evidence="8">
    <location>
        <begin position="123"/>
        <end position="146"/>
    </location>
</feature>
<reference evidence="11 12" key="1">
    <citation type="submission" date="2017-11" db="EMBL/GenBank/DDBJ databases">
        <title>Draft genome of Arthrobacter agilis strain UMCV2, a plant growth-promoting rhizobacterium and biocontrol capacity of phytopathogenic fungi.</title>
        <authorList>
            <person name="Martinez-Camara R."/>
            <person name="Santoyo G."/>
            <person name="Moreno-Hagelsieb G."/>
            <person name="Valencia-Cantero E."/>
        </authorList>
    </citation>
    <scope>NUCLEOTIDE SEQUENCE [LARGE SCALE GENOMIC DNA]</scope>
    <source>
        <strain evidence="11 12">UMCV2</strain>
    </source>
</reference>
<evidence type="ECO:0000313" key="11">
    <source>
        <dbReference type="EMBL" id="AUZ87908.1"/>
    </source>
</evidence>
<feature type="domain" description="Cation efflux protein transmembrane" evidence="9">
    <location>
        <begin position="28"/>
        <end position="216"/>
    </location>
</feature>
<proteinExistence type="inferred from homology"/>
<dbReference type="PANTHER" id="PTHR11562">
    <property type="entry name" value="CATION EFFLUX PROTEIN/ ZINC TRANSPORTER"/>
    <property type="match status" value="1"/>
</dbReference>
<feature type="domain" description="Cation efflux protein cytoplasmic" evidence="10">
    <location>
        <begin position="220"/>
        <end position="265"/>
    </location>
</feature>
<keyword evidence="7 8" id="KW-0472">Membrane</keyword>
<dbReference type="InterPro" id="IPR027469">
    <property type="entry name" value="Cation_efflux_TMD_sf"/>
</dbReference>
<evidence type="ECO:0000256" key="2">
    <source>
        <dbReference type="ARBA" id="ARBA00008873"/>
    </source>
</evidence>
<name>A0A2L0UFB3_9MICC</name>
<evidence type="ECO:0000256" key="4">
    <source>
        <dbReference type="ARBA" id="ARBA00022692"/>
    </source>
</evidence>
<dbReference type="NCBIfam" id="TIGR01297">
    <property type="entry name" value="CDF"/>
    <property type="match status" value="1"/>
</dbReference>
<comment type="subcellular location">
    <subcellularLocation>
        <location evidence="1">Membrane</location>
        <topology evidence="1">Multi-pass membrane protein</topology>
    </subcellularLocation>
</comment>
<evidence type="ECO:0000259" key="10">
    <source>
        <dbReference type="Pfam" id="PF16916"/>
    </source>
</evidence>
<keyword evidence="3" id="KW-0813">Transport</keyword>
<dbReference type="Pfam" id="PF16916">
    <property type="entry name" value="ZT_dimer"/>
    <property type="match status" value="1"/>
</dbReference>
<evidence type="ECO:0000256" key="1">
    <source>
        <dbReference type="ARBA" id="ARBA00004141"/>
    </source>
</evidence>
<evidence type="ECO:0000256" key="8">
    <source>
        <dbReference type="SAM" id="Phobius"/>
    </source>
</evidence>
<dbReference type="Gene3D" id="1.20.1510.10">
    <property type="entry name" value="Cation efflux protein transmembrane domain"/>
    <property type="match status" value="1"/>
</dbReference>
<dbReference type="InterPro" id="IPR050681">
    <property type="entry name" value="CDF/SLC30A"/>
</dbReference>
<evidence type="ECO:0000256" key="6">
    <source>
        <dbReference type="ARBA" id="ARBA00023065"/>
    </source>
</evidence>
<dbReference type="AlphaFoldDB" id="A0A2L0UFB3"/>
<dbReference type="RefSeq" id="WP_208739127.1">
    <property type="nucleotide sequence ID" value="NZ_CP024915.1"/>
</dbReference>
<evidence type="ECO:0000313" key="12">
    <source>
        <dbReference type="Proteomes" id="UP000239187"/>
    </source>
</evidence>
<dbReference type="Proteomes" id="UP000239187">
    <property type="component" value="Chromosome"/>
</dbReference>
<evidence type="ECO:0000256" key="3">
    <source>
        <dbReference type="ARBA" id="ARBA00022448"/>
    </source>
</evidence>
<gene>
    <name evidence="11" type="ORF">CVO76_09915</name>
</gene>
<evidence type="ECO:0000256" key="7">
    <source>
        <dbReference type="ARBA" id="ARBA00023136"/>
    </source>
</evidence>
<feature type="non-terminal residue" evidence="11">
    <location>
        <position position="280"/>
    </location>
</feature>
<evidence type="ECO:0000259" key="9">
    <source>
        <dbReference type="Pfam" id="PF01545"/>
    </source>
</evidence>
<organism evidence="11 12">
    <name type="scientific">Arthrobacter agilis</name>
    <dbReference type="NCBI Taxonomy" id="37921"/>
    <lineage>
        <taxon>Bacteria</taxon>
        <taxon>Bacillati</taxon>
        <taxon>Actinomycetota</taxon>
        <taxon>Actinomycetes</taxon>
        <taxon>Micrococcales</taxon>
        <taxon>Micrococcaceae</taxon>
        <taxon>Arthrobacter</taxon>
    </lineage>
</organism>
<dbReference type="InterPro" id="IPR027470">
    <property type="entry name" value="Cation_efflux_CTD"/>
</dbReference>
<feature type="transmembrane region" description="Helical" evidence="8">
    <location>
        <begin position="167"/>
        <end position="188"/>
    </location>
</feature>
<feature type="transmembrane region" description="Helical" evidence="8">
    <location>
        <begin position="194"/>
        <end position="216"/>
    </location>
</feature>
<dbReference type="PANTHER" id="PTHR11562:SF17">
    <property type="entry name" value="RE54080P-RELATED"/>
    <property type="match status" value="1"/>
</dbReference>
<keyword evidence="6" id="KW-0406">Ion transport</keyword>
<evidence type="ECO:0000256" key="5">
    <source>
        <dbReference type="ARBA" id="ARBA00022989"/>
    </source>
</evidence>
<dbReference type="InterPro" id="IPR058533">
    <property type="entry name" value="Cation_efflux_TM"/>
</dbReference>